<dbReference type="InterPro" id="IPR012337">
    <property type="entry name" value="RNaseH-like_sf"/>
</dbReference>
<evidence type="ECO:0000313" key="1">
    <source>
        <dbReference type="EMBL" id="KAG8373470.1"/>
    </source>
</evidence>
<comment type="caution">
    <text evidence="1">The sequence shown here is derived from an EMBL/GenBank/DDBJ whole genome shotgun (WGS) entry which is preliminary data.</text>
</comment>
<dbReference type="PANTHER" id="PTHR46481:SF6">
    <property type="entry name" value="ZINC FINGER BED DOMAIN-CONTAINING PROTEIN RICESLEEPER 2-LIKE"/>
    <property type="match status" value="1"/>
</dbReference>
<keyword evidence="2" id="KW-1185">Reference proteome</keyword>
<protein>
    <submittedName>
        <fullName evidence="1">Uncharacterized protein</fullName>
    </submittedName>
</protein>
<name>A0AAV6X2U7_9LAMI</name>
<dbReference type="AlphaFoldDB" id="A0AAV6X2U7"/>
<dbReference type="PANTHER" id="PTHR46481">
    <property type="entry name" value="ZINC FINGER BED DOMAIN-CONTAINING PROTEIN 4"/>
    <property type="match status" value="1"/>
</dbReference>
<dbReference type="EMBL" id="WHWC01000011">
    <property type="protein sequence ID" value="KAG8373470.1"/>
    <property type="molecule type" value="Genomic_DNA"/>
</dbReference>
<accession>A0AAV6X2U7</accession>
<dbReference type="SUPFAM" id="SSF53098">
    <property type="entry name" value="Ribonuclease H-like"/>
    <property type="match status" value="1"/>
</dbReference>
<gene>
    <name evidence="1" type="ORF">BUALT_Bualt11G0027600</name>
</gene>
<dbReference type="Proteomes" id="UP000826271">
    <property type="component" value="Unassembled WGS sequence"/>
</dbReference>
<dbReference type="InterPro" id="IPR052035">
    <property type="entry name" value="ZnF_BED_domain_contain"/>
</dbReference>
<sequence length="95" mass="11293">MLNITIRNLIKVFLVHVSSSIAKCDVFKFYEMEKEKFKRILPSTSSRICLTSDMWSSLVSNGYMEITAHYIDNNWVLQKKVLVYRHFLLHMMTKM</sequence>
<organism evidence="1 2">
    <name type="scientific">Buddleja alternifolia</name>
    <dbReference type="NCBI Taxonomy" id="168488"/>
    <lineage>
        <taxon>Eukaryota</taxon>
        <taxon>Viridiplantae</taxon>
        <taxon>Streptophyta</taxon>
        <taxon>Embryophyta</taxon>
        <taxon>Tracheophyta</taxon>
        <taxon>Spermatophyta</taxon>
        <taxon>Magnoliopsida</taxon>
        <taxon>eudicotyledons</taxon>
        <taxon>Gunneridae</taxon>
        <taxon>Pentapetalae</taxon>
        <taxon>asterids</taxon>
        <taxon>lamiids</taxon>
        <taxon>Lamiales</taxon>
        <taxon>Scrophulariaceae</taxon>
        <taxon>Buddlejeae</taxon>
        <taxon>Buddleja</taxon>
    </lineage>
</organism>
<reference evidence="1" key="1">
    <citation type="submission" date="2019-10" db="EMBL/GenBank/DDBJ databases">
        <authorList>
            <person name="Zhang R."/>
            <person name="Pan Y."/>
            <person name="Wang J."/>
            <person name="Ma R."/>
            <person name="Yu S."/>
        </authorList>
    </citation>
    <scope>NUCLEOTIDE SEQUENCE</scope>
    <source>
        <strain evidence="1">LA-IB0</strain>
        <tissue evidence="1">Leaf</tissue>
    </source>
</reference>
<evidence type="ECO:0000313" key="2">
    <source>
        <dbReference type="Proteomes" id="UP000826271"/>
    </source>
</evidence>
<proteinExistence type="predicted"/>